<dbReference type="RefSeq" id="WP_120684426.1">
    <property type="nucleotide sequence ID" value="NZ_RBAL01000023.1"/>
</dbReference>
<dbReference type="OrthoDB" id="3210663at2"/>
<dbReference type="GO" id="GO:0005829">
    <property type="term" value="C:cytosol"/>
    <property type="evidence" value="ECO:0007669"/>
    <property type="project" value="TreeGrafter"/>
</dbReference>
<dbReference type="GO" id="GO:0003677">
    <property type="term" value="F:DNA binding"/>
    <property type="evidence" value="ECO:0007669"/>
    <property type="project" value="UniProtKB-KW"/>
</dbReference>
<dbReference type="AlphaFoldDB" id="A0A3A9YNF3"/>
<dbReference type="Proteomes" id="UP000272474">
    <property type="component" value="Unassembled WGS sequence"/>
</dbReference>
<dbReference type="SMART" id="SM00530">
    <property type="entry name" value="HTH_XRE"/>
    <property type="match status" value="1"/>
</dbReference>
<dbReference type="InterPro" id="IPR001387">
    <property type="entry name" value="Cro/C1-type_HTH"/>
</dbReference>
<dbReference type="Gene3D" id="1.10.260.40">
    <property type="entry name" value="lambda repressor-like DNA-binding domains"/>
    <property type="match status" value="1"/>
</dbReference>
<dbReference type="EMBL" id="RBAL01000023">
    <property type="protein sequence ID" value="RKN37633.1"/>
    <property type="molecule type" value="Genomic_DNA"/>
</dbReference>
<evidence type="ECO:0000313" key="4">
    <source>
        <dbReference type="Proteomes" id="UP000272474"/>
    </source>
</evidence>
<protein>
    <submittedName>
        <fullName evidence="3">XRE family transcriptional regulator</fullName>
    </submittedName>
</protein>
<dbReference type="GO" id="GO:0003700">
    <property type="term" value="F:DNA-binding transcription factor activity"/>
    <property type="evidence" value="ECO:0007669"/>
    <property type="project" value="TreeGrafter"/>
</dbReference>
<feature type="domain" description="HTH cro/C1-type" evidence="2">
    <location>
        <begin position="9"/>
        <end position="64"/>
    </location>
</feature>
<accession>A0A3A9YNF3</accession>
<keyword evidence="4" id="KW-1185">Reference proteome</keyword>
<dbReference type="PROSITE" id="PS50943">
    <property type="entry name" value="HTH_CROC1"/>
    <property type="match status" value="1"/>
</dbReference>
<comment type="caution">
    <text evidence="3">The sequence shown here is derived from an EMBL/GenBank/DDBJ whole genome shotgun (WGS) entry which is preliminary data.</text>
</comment>
<proteinExistence type="predicted"/>
<sequence>MSASLGDRLREARKLAGLSQRELARHSGVSYSLITKLEQGERQDTRLETLHRLARVLETTTSALLSAPTDGDDREAPAAPAEWRGVREALADTATDIAEAPTVRGIQEGVEAAVRIYRSTDYTALAPLLPGLIRDTHALAGLAPEGAALRMRTLALTAQLMTQTRQYDLAETALAQAERGAPDTPYAVAAVDLRCWLLLRRGRVNEVIELATRWADQIEPRFPRATPTELAMYGWLLLRAAAAAGRDNRPDEAEGMMQLAEAAAVAAGRPHQMRRLGFMRTFAVSAVRMQRAEYAMVCDRPDEVLRLSARVGVMQMSPTNGSRNRHLLDVAHAHARTRRHGTAVSTLLKIHEDAPQWFSHQRYARDVVQLITERRRTLTPEMQQLAGVVRLSL</sequence>
<evidence type="ECO:0000259" key="2">
    <source>
        <dbReference type="PROSITE" id="PS50943"/>
    </source>
</evidence>
<dbReference type="SUPFAM" id="SSF47413">
    <property type="entry name" value="lambda repressor-like DNA-binding domains"/>
    <property type="match status" value="1"/>
</dbReference>
<dbReference type="PANTHER" id="PTHR46797">
    <property type="entry name" value="HTH-TYPE TRANSCRIPTIONAL REGULATOR"/>
    <property type="match status" value="1"/>
</dbReference>
<dbReference type="Pfam" id="PF13560">
    <property type="entry name" value="HTH_31"/>
    <property type="match status" value="1"/>
</dbReference>
<dbReference type="InterPro" id="IPR050807">
    <property type="entry name" value="TransReg_Diox_bact_type"/>
</dbReference>
<dbReference type="PANTHER" id="PTHR46797:SF1">
    <property type="entry name" value="METHYLPHOSPHONATE SYNTHASE"/>
    <property type="match status" value="1"/>
</dbReference>
<dbReference type="CDD" id="cd00093">
    <property type="entry name" value="HTH_XRE"/>
    <property type="match status" value="1"/>
</dbReference>
<dbReference type="InterPro" id="IPR010982">
    <property type="entry name" value="Lambda_DNA-bd_dom_sf"/>
</dbReference>
<reference evidence="3 4" key="1">
    <citation type="journal article" date="2014" name="Int. J. Syst. Evol. Microbiol.">
        <title>Streptomyces hoynatensis sp. nov., isolated from deep marine sediment.</title>
        <authorList>
            <person name="Veyisoglu A."/>
            <person name="Sahin N."/>
        </authorList>
    </citation>
    <scope>NUCLEOTIDE SEQUENCE [LARGE SCALE GENOMIC DNA]</scope>
    <source>
        <strain evidence="3 4">KCTC 29097</strain>
    </source>
</reference>
<evidence type="ECO:0000313" key="3">
    <source>
        <dbReference type="EMBL" id="RKN37633.1"/>
    </source>
</evidence>
<name>A0A3A9YNF3_9ACTN</name>
<gene>
    <name evidence="3" type="ORF">D7294_27235</name>
</gene>
<keyword evidence="1" id="KW-0238">DNA-binding</keyword>
<evidence type="ECO:0000256" key="1">
    <source>
        <dbReference type="ARBA" id="ARBA00023125"/>
    </source>
</evidence>
<organism evidence="3 4">
    <name type="scientific">Streptomyces hoynatensis</name>
    <dbReference type="NCBI Taxonomy" id="1141874"/>
    <lineage>
        <taxon>Bacteria</taxon>
        <taxon>Bacillati</taxon>
        <taxon>Actinomycetota</taxon>
        <taxon>Actinomycetes</taxon>
        <taxon>Kitasatosporales</taxon>
        <taxon>Streptomycetaceae</taxon>
        <taxon>Streptomyces</taxon>
    </lineage>
</organism>